<dbReference type="EMBL" id="ATAO01000181">
    <property type="protein sequence ID" value="EQM78203.1"/>
    <property type="molecule type" value="Genomic_DNA"/>
</dbReference>
<name>T5KNQ4_MICMQ</name>
<dbReference type="AlphaFoldDB" id="T5KNQ4"/>
<dbReference type="Proteomes" id="UP000016033">
    <property type="component" value="Unassembled WGS sequence"/>
</dbReference>
<organism evidence="1 2">
    <name type="scientific">Microbacterium maritypicum MF109</name>
    <dbReference type="NCBI Taxonomy" id="1333857"/>
    <lineage>
        <taxon>Bacteria</taxon>
        <taxon>Bacillati</taxon>
        <taxon>Actinomycetota</taxon>
        <taxon>Actinomycetes</taxon>
        <taxon>Micrococcales</taxon>
        <taxon>Microbacteriaceae</taxon>
        <taxon>Microbacterium</taxon>
    </lineage>
</organism>
<gene>
    <name evidence="1" type="ORF">L687_16890</name>
</gene>
<comment type="caution">
    <text evidence="1">The sequence shown here is derived from an EMBL/GenBank/DDBJ whole genome shotgun (WGS) entry which is preliminary data.</text>
</comment>
<evidence type="ECO:0000313" key="1">
    <source>
        <dbReference type="EMBL" id="EQM78203.1"/>
    </source>
</evidence>
<evidence type="ECO:0000313" key="2">
    <source>
        <dbReference type="Proteomes" id="UP000016033"/>
    </source>
</evidence>
<protein>
    <submittedName>
        <fullName evidence="1">Uncharacterized protein</fullName>
    </submittedName>
</protein>
<dbReference type="RefSeq" id="WP_021199650.1">
    <property type="nucleotide sequence ID" value="NZ_ATAO01000181.1"/>
</dbReference>
<sequence>MKTFTEAVETFLTDAADWLADEDSPAVVFLEQTAAQLDTKMTPALLSQFGLTYRSLLKKKPVKVEQEDELAKALAEAEQDQ</sequence>
<dbReference type="PATRIC" id="fig|1333857.3.peg.1682"/>
<proteinExistence type="predicted"/>
<accession>T5KNQ4</accession>
<reference evidence="1 2" key="1">
    <citation type="journal article" date="2013" name="Genome Announc.">
        <title>Whole-genome sequences of five oyster-associated bacteria show potential for crude oil hydrocarbon degradation.</title>
        <authorList>
            <person name="Chauhan A."/>
            <person name="Green S."/>
            <person name="Pathak A."/>
            <person name="Thomas J."/>
            <person name="Venkatramanan R."/>
        </authorList>
    </citation>
    <scope>NUCLEOTIDE SEQUENCE [LARGE SCALE GENOMIC DNA]</scope>
    <source>
        <strain evidence="1 2">MF109</strain>
    </source>
</reference>